<evidence type="ECO:0000313" key="3">
    <source>
        <dbReference type="Proteomes" id="UP000652761"/>
    </source>
</evidence>
<reference evidence="2" key="1">
    <citation type="submission" date="2017-07" db="EMBL/GenBank/DDBJ databases">
        <title>Taro Niue Genome Assembly and Annotation.</title>
        <authorList>
            <person name="Atibalentja N."/>
            <person name="Keating K."/>
            <person name="Fields C.J."/>
        </authorList>
    </citation>
    <scope>NUCLEOTIDE SEQUENCE</scope>
    <source>
        <strain evidence="2">Niue_2</strain>
        <tissue evidence="2">Leaf</tissue>
    </source>
</reference>
<feature type="region of interest" description="Disordered" evidence="1">
    <location>
        <begin position="1"/>
        <end position="66"/>
    </location>
</feature>
<dbReference type="AlphaFoldDB" id="A0A843XY63"/>
<organism evidence="2 3">
    <name type="scientific">Colocasia esculenta</name>
    <name type="common">Wild taro</name>
    <name type="synonym">Arum esculentum</name>
    <dbReference type="NCBI Taxonomy" id="4460"/>
    <lineage>
        <taxon>Eukaryota</taxon>
        <taxon>Viridiplantae</taxon>
        <taxon>Streptophyta</taxon>
        <taxon>Embryophyta</taxon>
        <taxon>Tracheophyta</taxon>
        <taxon>Spermatophyta</taxon>
        <taxon>Magnoliopsida</taxon>
        <taxon>Liliopsida</taxon>
        <taxon>Araceae</taxon>
        <taxon>Aroideae</taxon>
        <taxon>Colocasieae</taxon>
        <taxon>Colocasia</taxon>
    </lineage>
</organism>
<accession>A0A843XY63</accession>
<feature type="compositionally biased region" description="Basic and acidic residues" evidence="1">
    <location>
        <begin position="46"/>
        <end position="57"/>
    </location>
</feature>
<evidence type="ECO:0000313" key="2">
    <source>
        <dbReference type="EMBL" id="MQM23627.1"/>
    </source>
</evidence>
<gene>
    <name evidence="2" type="ORF">Taro_056693</name>
</gene>
<protein>
    <submittedName>
        <fullName evidence="2">Uncharacterized protein</fullName>
    </submittedName>
</protein>
<name>A0A843XY63_COLES</name>
<comment type="caution">
    <text evidence="2">The sequence shown here is derived from an EMBL/GenBank/DDBJ whole genome shotgun (WGS) entry which is preliminary data.</text>
</comment>
<sequence>MAAALSLGRPLHGHPRRPRHKTPPARARLPLSCRSQLLSDPEEDGGEGKRGEMGKEGKGRRRALSGILAEAEKVGRGLKESLSPRRKGDWKDVLLMSLSFAVYVYISQKLVSGLRSFVRKPPADELGYAPPEIPGAGVFSPLICTKGMG</sequence>
<dbReference type="OrthoDB" id="1938779at2759"/>
<proteinExistence type="predicted"/>
<dbReference type="Proteomes" id="UP000652761">
    <property type="component" value="Unassembled WGS sequence"/>
</dbReference>
<keyword evidence="3" id="KW-1185">Reference proteome</keyword>
<feature type="compositionally biased region" description="Basic residues" evidence="1">
    <location>
        <begin position="11"/>
        <end position="23"/>
    </location>
</feature>
<evidence type="ECO:0000256" key="1">
    <source>
        <dbReference type="SAM" id="MobiDB-lite"/>
    </source>
</evidence>
<dbReference type="EMBL" id="NMUH01017124">
    <property type="protein sequence ID" value="MQM23627.1"/>
    <property type="molecule type" value="Genomic_DNA"/>
</dbReference>